<reference evidence="2" key="1">
    <citation type="journal article" date="2014" name="Int. J. Syst. Evol. Microbiol.">
        <title>Complete genome sequence of Corynebacterium casei LMG S-19264T (=DSM 44701T), isolated from a smear-ripened cheese.</title>
        <authorList>
            <consortium name="US DOE Joint Genome Institute (JGI-PGF)"/>
            <person name="Walter F."/>
            <person name="Albersmeier A."/>
            <person name="Kalinowski J."/>
            <person name="Ruckert C."/>
        </authorList>
    </citation>
    <scope>NUCLEOTIDE SEQUENCE</scope>
    <source>
        <strain evidence="2">JCM 3091</strain>
    </source>
</reference>
<accession>A0A8J3BE34</accession>
<reference evidence="2" key="2">
    <citation type="submission" date="2020-09" db="EMBL/GenBank/DDBJ databases">
        <authorList>
            <person name="Sun Q."/>
            <person name="Ohkuma M."/>
        </authorList>
    </citation>
    <scope>NUCLEOTIDE SEQUENCE</scope>
    <source>
        <strain evidence="2">JCM 3091</strain>
    </source>
</reference>
<dbReference type="PANTHER" id="PTHR38479">
    <property type="entry name" value="LMO0824 PROTEIN"/>
    <property type="match status" value="1"/>
</dbReference>
<sequence>MGASTPGRDPDKTTRRPAPQPTTRRPAAGRAGGGATPTVTRAQVLAYRWRRQQLAADTAAADPDLLDFGIQDTGPDGAGWAVHLRGGTAPDAAAHFLAWTLRGAPHLYRRADAAAVTTATAPLSELDAGKRIFDANRALKAAGIPALEALARVAEAARAVVTAGTPKGRLSATLTDRLPEPYLRDCRPCQAVHPDEMLFRLAMLPAALELTADTSPPVLRRIPKLRARLLATLGDQAAPRVDVIRNYLRFYGPATAREAAAFTDSPVREVQRCWPADAVAVRVRDDPRAALYALAGDLPDLLAAAPTRGELRLAGPYDAFLQGRDRDLLVPDGSRHRTLWAVIGRPGGILLDGEVAGTWRPRTTGRRLALAVDWWRPATPTLRTLLAAEGERLAAYRGVSFAGAAG</sequence>
<dbReference type="RefSeq" id="WP_189112406.1">
    <property type="nucleotide sequence ID" value="NZ_BMQC01000001.1"/>
</dbReference>
<organism evidence="2 3">
    <name type="scientific">Pilimelia terevasa</name>
    <dbReference type="NCBI Taxonomy" id="53372"/>
    <lineage>
        <taxon>Bacteria</taxon>
        <taxon>Bacillati</taxon>
        <taxon>Actinomycetota</taxon>
        <taxon>Actinomycetes</taxon>
        <taxon>Micromonosporales</taxon>
        <taxon>Micromonosporaceae</taxon>
        <taxon>Pilimelia</taxon>
    </lineage>
</organism>
<dbReference type="EMBL" id="BMQC01000001">
    <property type="protein sequence ID" value="GGK14751.1"/>
    <property type="molecule type" value="Genomic_DNA"/>
</dbReference>
<proteinExistence type="predicted"/>
<evidence type="ECO:0000313" key="3">
    <source>
        <dbReference type="Proteomes" id="UP000662200"/>
    </source>
</evidence>
<gene>
    <name evidence="2" type="ORF">GCM10010124_04190</name>
</gene>
<evidence type="ECO:0000313" key="2">
    <source>
        <dbReference type="EMBL" id="GGK14751.1"/>
    </source>
</evidence>
<protein>
    <recommendedName>
        <fullName evidence="4">Winged helix DNA-binding domain-containing protein</fullName>
    </recommendedName>
</protein>
<dbReference type="Pfam" id="PF06224">
    <property type="entry name" value="AlkZ-like"/>
    <property type="match status" value="1"/>
</dbReference>
<comment type="caution">
    <text evidence="2">The sequence shown here is derived from an EMBL/GenBank/DDBJ whole genome shotgun (WGS) entry which is preliminary data.</text>
</comment>
<dbReference type="InterPro" id="IPR009351">
    <property type="entry name" value="AlkZ-like"/>
</dbReference>
<dbReference type="Proteomes" id="UP000662200">
    <property type="component" value="Unassembled WGS sequence"/>
</dbReference>
<evidence type="ECO:0008006" key="4">
    <source>
        <dbReference type="Google" id="ProtNLM"/>
    </source>
</evidence>
<name>A0A8J3BE34_9ACTN</name>
<dbReference type="AlphaFoldDB" id="A0A8J3BE34"/>
<evidence type="ECO:0000256" key="1">
    <source>
        <dbReference type="SAM" id="MobiDB-lite"/>
    </source>
</evidence>
<feature type="region of interest" description="Disordered" evidence="1">
    <location>
        <begin position="1"/>
        <end position="39"/>
    </location>
</feature>
<dbReference type="PANTHER" id="PTHR38479:SF2">
    <property type="entry name" value="WINGED HELIX DNA-BINDING DOMAIN-CONTAINING PROTEIN"/>
    <property type="match status" value="1"/>
</dbReference>
<keyword evidence="3" id="KW-1185">Reference proteome</keyword>